<feature type="chain" id="PRO_5045893778" description="Bacterial surface antigen (D15) domain-containing protein" evidence="3">
    <location>
        <begin position="20"/>
        <end position="359"/>
    </location>
</feature>
<evidence type="ECO:0000256" key="3">
    <source>
        <dbReference type="SAM" id="SignalP"/>
    </source>
</evidence>
<keyword evidence="6" id="KW-1185">Reference proteome</keyword>
<reference evidence="5 6" key="1">
    <citation type="submission" date="2016-11" db="EMBL/GenBank/DDBJ databases">
        <title>Whole genomes of Flavobacteriaceae.</title>
        <authorList>
            <person name="Stine C."/>
            <person name="Li C."/>
            <person name="Tadesse D."/>
        </authorList>
    </citation>
    <scope>NUCLEOTIDE SEQUENCE [LARGE SCALE GENOMIC DNA]</scope>
    <source>
        <strain evidence="5 6">DSM 15937</strain>
    </source>
</reference>
<accession>A0ABX4BLJ6</accession>
<dbReference type="Gene3D" id="2.40.160.50">
    <property type="entry name" value="membrane protein fhac: a member of the omp85/tpsb transporter family"/>
    <property type="match status" value="1"/>
</dbReference>
<organism evidence="5 6">
    <name type="scientific">Flavobacterium frigidimaris</name>
    <dbReference type="NCBI Taxonomy" id="262320"/>
    <lineage>
        <taxon>Bacteria</taxon>
        <taxon>Pseudomonadati</taxon>
        <taxon>Bacteroidota</taxon>
        <taxon>Flavobacteriia</taxon>
        <taxon>Flavobacteriales</taxon>
        <taxon>Flavobacteriaceae</taxon>
        <taxon>Flavobacterium</taxon>
    </lineage>
</organism>
<proteinExistence type="predicted"/>
<dbReference type="RefSeq" id="WP_074664059.1">
    <property type="nucleotide sequence ID" value="NZ_MUGV01000036.1"/>
</dbReference>
<evidence type="ECO:0000256" key="1">
    <source>
        <dbReference type="ARBA" id="ARBA00004370"/>
    </source>
</evidence>
<gene>
    <name evidence="5" type="ORF">B0A65_18735</name>
</gene>
<evidence type="ECO:0000313" key="5">
    <source>
        <dbReference type="EMBL" id="OXA76549.1"/>
    </source>
</evidence>
<protein>
    <recommendedName>
        <fullName evidence="4">Bacterial surface antigen (D15) domain-containing protein</fullName>
    </recommendedName>
</protein>
<evidence type="ECO:0000256" key="2">
    <source>
        <dbReference type="ARBA" id="ARBA00023136"/>
    </source>
</evidence>
<evidence type="ECO:0000259" key="4">
    <source>
        <dbReference type="Pfam" id="PF01103"/>
    </source>
</evidence>
<dbReference type="Pfam" id="PF01103">
    <property type="entry name" value="Omp85"/>
    <property type="match status" value="1"/>
</dbReference>
<comment type="subcellular location">
    <subcellularLocation>
        <location evidence="1">Membrane</location>
    </subcellularLocation>
</comment>
<dbReference type="InterPro" id="IPR000184">
    <property type="entry name" value="Bac_surfAg_D15"/>
</dbReference>
<comment type="caution">
    <text evidence="5">The sequence shown here is derived from an EMBL/GenBank/DDBJ whole genome shotgun (WGS) entry which is preliminary data.</text>
</comment>
<dbReference type="Proteomes" id="UP000198382">
    <property type="component" value="Unassembled WGS sequence"/>
</dbReference>
<name>A0ABX4BLJ6_FLAFR</name>
<sequence>MKKHLLIISIFFYCVSVLAQDEKKEIQKDSDVVKEKKIDFTVMPFFSYNRNLKIMFGAIPMAMYKFDQNDTISPKSLSGLSAVYTTNKSYFIAFFNRFYFKEDKWRGKFFVLNGDYNSQFFMDDGEEIPGFYDYGTKVSVVSAGIQKKILKGFYGGVTYTYAHYKTNYEDDVQPESTTVTNGAELNLLYDTRNAVYYPTKGIKSNLRWINYGEWLGNDVKANKILTEYNQYFPFRNNKDVLATRFAGKFGLGAIAFEQQVTISGKDIRGYTESKYRGDGLMDIQGEYRYNFGKKMGLVGFAGLATIYGSDTESFDWKMYPGGGVGYRYRAFKTVKFNIGLDAAVGKGDWGIYFRIGEAF</sequence>
<feature type="domain" description="Bacterial surface antigen (D15)" evidence="4">
    <location>
        <begin position="86"/>
        <end position="359"/>
    </location>
</feature>
<feature type="signal peptide" evidence="3">
    <location>
        <begin position="1"/>
        <end position="19"/>
    </location>
</feature>
<evidence type="ECO:0000313" key="6">
    <source>
        <dbReference type="Proteomes" id="UP000198382"/>
    </source>
</evidence>
<dbReference type="EMBL" id="MUGV01000036">
    <property type="protein sequence ID" value="OXA76549.1"/>
    <property type="molecule type" value="Genomic_DNA"/>
</dbReference>
<keyword evidence="3" id="KW-0732">Signal</keyword>
<keyword evidence="2" id="KW-0472">Membrane</keyword>